<keyword evidence="4" id="KW-1185">Reference proteome</keyword>
<keyword evidence="2" id="KW-1133">Transmembrane helix</keyword>
<feature type="region of interest" description="Disordered" evidence="1">
    <location>
        <begin position="168"/>
        <end position="194"/>
    </location>
</feature>
<dbReference type="GeneID" id="9524325"/>
<gene>
    <name evidence="3" type="ORF">ARB_05652</name>
</gene>
<feature type="region of interest" description="Disordered" evidence="1">
    <location>
        <begin position="220"/>
        <end position="253"/>
    </location>
</feature>
<dbReference type="OMA" id="ANEMFAS"/>
<organism evidence="3 4">
    <name type="scientific">Arthroderma benhamiae (strain ATCC MYA-4681 / CBS 112371)</name>
    <name type="common">Trichophyton mentagrophytes</name>
    <dbReference type="NCBI Taxonomy" id="663331"/>
    <lineage>
        <taxon>Eukaryota</taxon>
        <taxon>Fungi</taxon>
        <taxon>Dikarya</taxon>
        <taxon>Ascomycota</taxon>
        <taxon>Pezizomycotina</taxon>
        <taxon>Eurotiomycetes</taxon>
        <taxon>Eurotiomycetidae</taxon>
        <taxon>Onygenales</taxon>
        <taxon>Arthrodermataceae</taxon>
        <taxon>Trichophyton</taxon>
    </lineage>
</organism>
<name>D4AN48_ARTBC</name>
<dbReference type="RefSeq" id="XP_003016254.1">
    <property type="nucleotide sequence ID" value="XM_003016208.1"/>
</dbReference>
<dbReference type="KEGG" id="abe:ARB_05652"/>
<evidence type="ECO:0000313" key="4">
    <source>
        <dbReference type="Proteomes" id="UP000008866"/>
    </source>
</evidence>
<accession>D4AN48</accession>
<comment type="caution">
    <text evidence="3">The sequence shown here is derived from an EMBL/GenBank/DDBJ whole genome shotgun (WGS) entry which is preliminary data.</text>
</comment>
<feature type="compositionally biased region" description="Low complexity" evidence="1">
    <location>
        <begin position="220"/>
        <end position="242"/>
    </location>
</feature>
<feature type="compositionally biased region" description="Low complexity" evidence="1">
    <location>
        <begin position="168"/>
        <end position="193"/>
    </location>
</feature>
<proteinExistence type="predicted"/>
<evidence type="ECO:0000313" key="3">
    <source>
        <dbReference type="EMBL" id="EFE35609.1"/>
    </source>
</evidence>
<protein>
    <submittedName>
        <fullName evidence="3">Uncharacterized protein</fullName>
    </submittedName>
</protein>
<keyword evidence="2" id="KW-0472">Membrane</keyword>
<dbReference type="HOGENOM" id="CLU_089348_0_0_1"/>
<evidence type="ECO:0000256" key="2">
    <source>
        <dbReference type="SAM" id="Phobius"/>
    </source>
</evidence>
<dbReference type="AlphaFoldDB" id="D4AN48"/>
<dbReference type="Proteomes" id="UP000008866">
    <property type="component" value="Unassembled WGS sequence"/>
</dbReference>
<evidence type="ECO:0000256" key="1">
    <source>
        <dbReference type="SAM" id="MobiDB-lite"/>
    </source>
</evidence>
<dbReference type="EMBL" id="ABSU01000003">
    <property type="protein sequence ID" value="EFE35609.1"/>
    <property type="molecule type" value="Genomic_DNA"/>
</dbReference>
<feature type="transmembrane region" description="Helical" evidence="2">
    <location>
        <begin position="132"/>
        <end position="152"/>
    </location>
</feature>
<sequence>MRVYSDYCRTRWRLPETSYSNNGEATLDYGGWEAEYAGRCLASSSNSHCLWLVAVDERYSELLSMNIEIPEQILSRTRRFRFDIKGCDGDTHHDHGQAAISSDEFRVSTSTRIAVRDAEDDQTLTVGSKTGIGIGIGLAVIALASLGFLRLYRRRRRRREIDSYLAASRPAQTEEAAAAAAAATTSTMAPPETIAEMPTDNETVTQSVFEIEGQGQKLGELQGSLAASEMPASSAHQQPAAPVELPGSIPRTT</sequence>
<reference evidence="4" key="1">
    <citation type="journal article" date="2011" name="Genome Biol.">
        <title>Comparative and functional genomics provide insights into the pathogenicity of dermatophytic fungi.</title>
        <authorList>
            <person name="Burmester A."/>
            <person name="Shelest E."/>
            <person name="Gloeckner G."/>
            <person name="Heddergott C."/>
            <person name="Schindler S."/>
            <person name="Staib P."/>
            <person name="Heidel A."/>
            <person name="Felder M."/>
            <person name="Petzold A."/>
            <person name="Szafranski K."/>
            <person name="Feuermann M."/>
            <person name="Pedruzzi I."/>
            <person name="Priebe S."/>
            <person name="Groth M."/>
            <person name="Winkler R."/>
            <person name="Li W."/>
            <person name="Kniemeyer O."/>
            <person name="Schroeckh V."/>
            <person name="Hertweck C."/>
            <person name="Hube B."/>
            <person name="White T.C."/>
            <person name="Platzer M."/>
            <person name="Guthke R."/>
            <person name="Heitman J."/>
            <person name="Woestemeyer J."/>
            <person name="Zipfel P.F."/>
            <person name="Monod M."/>
            <person name="Brakhage A.A."/>
        </authorList>
    </citation>
    <scope>NUCLEOTIDE SEQUENCE [LARGE SCALE GENOMIC DNA]</scope>
    <source>
        <strain evidence="4">ATCC MYA-4681 / CBS 112371</strain>
    </source>
</reference>
<dbReference type="eggNOG" id="ENOG502RQZE">
    <property type="taxonomic scope" value="Eukaryota"/>
</dbReference>
<keyword evidence="2" id="KW-0812">Transmembrane</keyword>